<accession>A0A0A9EMP9</accession>
<dbReference type="AlphaFoldDB" id="A0A0A9EMP9"/>
<sequence length="45" mass="5417">MLFITKHFSQFISIKSVYHHTQESNYQLHNNEDQCVIPNNQKLKL</sequence>
<evidence type="ECO:0000313" key="1">
    <source>
        <dbReference type="EMBL" id="JAE02010.1"/>
    </source>
</evidence>
<reference evidence="1" key="2">
    <citation type="journal article" date="2015" name="Data Brief">
        <title>Shoot transcriptome of the giant reed, Arundo donax.</title>
        <authorList>
            <person name="Barrero R.A."/>
            <person name="Guerrero F.D."/>
            <person name="Moolhuijzen P."/>
            <person name="Goolsby J.A."/>
            <person name="Tidwell J."/>
            <person name="Bellgard S.E."/>
            <person name="Bellgard M.I."/>
        </authorList>
    </citation>
    <scope>NUCLEOTIDE SEQUENCE</scope>
    <source>
        <tissue evidence="1">Shoot tissue taken approximately 20 cm above the soil surface</tissue>
    </source>
</reference>
<reference evidence="1" key="1">
    <citation type="submission" date="2014-09" db="EMBL/GenBank/DDBJ databases">
        <authorList>
            <person name="Magalhaes I.L.F."/>
            <person name="Oliveira U."/>
            <person name="Santos F.R."/>
            <person name="Vidigal T.H.D.A."/>
            <person name="Brescovit A.D."/>
            <person name="Santos A.J."/>
        </authorList>
    </citation>
    <scope>NUCLEOTIDE SEQUENCE</scope>
    <source>
        <tissue evidence="1">Shoot tissue taken approximately 20 cm above the soil surface</tissue>
    </source>
</reference>
<proteinExistence type="predicted"/>
<organism evidence="1">
    <name type="scientific">Arundo donax</name>
    <name type="common">Giant reed</name>
    <name type="synonym">Donax arundinaceus</name>
    <dbReference type="NCBI Taxonomy" id="35708"/>
    <lineage>
        <taxon>Eukaryota</taxon>
        <taxon>Viridiplantae</taxon>
        <taxon>Streptophyta</taxon>
        <taxon>Embryophyta</taxon>
        <taxon>Tracheophyta</taxon>
        <taxon>Spermatophyta</taxon>
        <taxon>Magnoliopsida</taxon>
        <taxon>Liliopsida</taxon>
        <taxon>Poales</taxon>
        <taxon>Poaceae</taxon>
        <taxon>PACMAD clade</taxon>
        <taxon>Arundinoideae</taxon>
        <taxon>Arundineae</taxon>
        <taxon>Arundo</taxon>
    </lineage>
</organism>
<protein>
    <submittedName>
        <fullName evidence="1">Uncharacterized protein</fullName>
    </submittedName>
</protein>
<dbReference type="EMBL" id="GBRH01195886">
    <property type="protein sequence ID" value="JAE02010.1"/>
    <property type="molecule type" value="Transcribed_RNA"/>
</dbReference>
<name>A0A0A9EMP9_ARUDO</name>